<sequence>MNLTDPRPGEGSGLAGLVERVRAVDGTLDVVSPAGAGTRVDVLLPTVVPGEK</sequence>
<dbReference type="SUPFAM" id="SSF55874">
    <property type="entry name" value="ATPase domain of HSP90 chaperone/DNA topoisomerase II/histidine kinase"/>
    <property type="match status" value="1"/>
</dbReference>
<dbReference type="Gene3D" id="3.30.565.10">
    <property type="entry name" value="Histidine kinase-like ATPase, C-terminal domain"/>
    <property type="match status" value="1"/>
</dbReference>
<accession>A0ABQ6I5S3</accession>
<comment type="caution">
    <text evidence="1">The sequence shown here is derived from an EMBL/GenBank/DDBJ whole genome shotgun (WGS) entry which is preliminary data.</text>
</comment>
<evidence type="ECO:0008006" key="3">
    <source>
        <dbReference type="Google" id="ProtNLM"/>
    </source>
</evidence>
<dbReference type="InterPro" id="IPR036890">
    <property type="entry name" value="HATPase_C_sf"/>
</dbReference>
<reference evidence="2" key="1">
    <citation type="journal article" date="2019" name="Int. J. Syst. Evol. Microbiol.">
        <title>The Global Catalogue of Microorganisms (GCM) 10K type strain sequencing project: providing services to taxonomists for standard genome sequencing and annotation.</title>
        <authorList>
            <consortium name="The Broad Institute Genomics Platform"/>
            <consortium name="The Broad Institute Genome Sequencing Center for Infectious Disease"/>
            <person name="Wu L."/>
            <person name="Ma J."/>
        </authorList>
    </citation>
    <scope>NUCLEOTIDE SEQUENCE [LARGE SCALE GENOMIC DNA]</scope>
    <source>
        <strain evidence="2">NBRC 106348</strain>
    </source>
</reference>
<evidence type="ECO:0000313" key="1">
    <source>
        <dbReference type="EMBL" id="GMA25144.1"/>
    </source>
</evidence>
<dbReference type="EMBL" id="BSUK01000001">
    <property type="protein sequence ID" value="GMA25144.1"/>
    <property type="molecule type" value="Genomic_DNA"/>
</dbReference>
<dbReference type="RefSeq" id="WP_284293805.1">
    <property type="nucleotide sequence ID" value="NZ_BSUK01000001.1"/>
</dbReference>
<keyword evidence="2" id="KW-1185">Reference proteome</keyword>
<gene>
    <name evidence="1" type="ORF">GCM10025864_29030</name>
</gene>
<organism evidence="1 2">
    <name type="scientific">Luteimicrobium album</name>
    <dbReference type="NCBI Taxonomy" id="1054550"/>
    <lineage>
        <taxon>Bacteria</taxon>
        <taxon>Bacillati</taxon>
        <taxon>Actinomycetota</taxon>
        <taxon>Actinomycetes</taxon>
        <taxon>Micrococcales</taxon>
        <taxon>Luteimicrobium</taxon>
    </lineage>
</organism>
<name>A0ABQ6I5S3_9MICO</name>
<protein>
    <recommendedName>
        <fullName evidence="3">Histidine kinase/HSP90-like ATPase domain-containing protein</fullName>
    </recommendedName>
</protein>
<dbReference type="Proteomes" id="UP001157091">
    <property type="component" value="Unassembled WGS sequence"/>
</dbReference>
<proteinExistence type="predicted"/>
<evidence type="ECO:0000313" key="2">
    <source>
        <dbReference type="Proteomes" id="UP001157091"/>
    </source>
</evidence>